<evidence type="ECO:0000313" key="4">
    <source>
        <dbReference type="EMBL" id="PBK71939.1"/>
    </source>
</evidence>
<dbReference type="InterPro" id="IPR046700">
    <property type="entry name" value="DUF6570"/>
</dbReference>
<feature type="compositionally biased region" description="Acidic residues" evidence="1">
    <location>
        <begin position="812"/>
        <end position="824"/>
    </location>
</feature>
<proteinExistence type="predicted"/>
<sequence>MPRLALANNLWLGHVPMQLSILMLPERILVARYFPAGYIVKLYPKIKSARRWNSDLFASGIKGNVSTYPLPHAHISSFVDGHQSMPPVTGILSALIGVTFIQPNKKDGVPEEIIQTARVTEDMNSLAQEESGYVPEPRDDDDTVFNDLYPNADCTVDSENGPPDGEVYSEDIPLQSHGVVDANGNEVIDEDLREHALSNGTDPPVPFSHGNEHYKVKRGSHFVNEYGCKTDDGLRTDGGPSNPNHLMGAFPVLFPYGIGGFETAQRINVPYEVHAHWALQYGDHRFRKDLHFVFQVFGVIQKRNICRSAVLQMLNQSFQRHQGLLSAVKPKDLIKASLQEKRKVPFTNPAIQVLRTELTAVQSKVHGTDESRQTLRSKIWSTTVIFNPPNLWLTINPNDTQDPIAQVIAGEDIDLDDFISHAGPNATLHAKTIAADPYASAKFFHLITECTLSALAGIQVLKSPGRHNILREEGIFGTVQAYIGTVEAQGCGSLHMHVLLWLRGSVTSVQMDDILKKSEFHEWVSQFISQNIVADIGGLSAEEIIRLPELKDPSYSRPPQAAYDSVCSPANIAPLARTLQVHVCHDLRCLIKVQGRKVCKRRAPFPQSPNVWIDETGEWGPKHLYGYVNNFNPPVLVTIRSNHDIKLITNAYGTSNMTWYIMTYATKKQNKSSNASALLAKAVAFHKRSRRLQEFSAQEAIGYVMGWGDRYVSHHYVPIYMKGLKTKLLRTFPSLRPTHHSKAGPTADVNQSGKTDDTPVRLEFREEKLQPRDQVQEYVDHGEGLQCLNLFDFIVNTYDIKKPASKITANADGDDEEQGEDIEDVTSPNDSHFDYLPNCGRQSRTRAV</sequence>
<evidence type="ECO:0000313" key="5">
    <source>
        <dbReference type="Proteomes" id="UP000218334"/>
    </source>
</evidence>
<organism evidence="4 5">
    <name type="scientific">Armillaria solidipes</name>
    <dbReference type="NCBI Taxonomy" id="1076256"/>
    <lineage>
        <taxon>Eukaryota</taxon>
        <taxon>Fungi</taxon>
        <taxon>Dikarya</taxon>
        <taxon>Basidiomycota</taxon>
        <taxon>Agaricomycotina</taxon>
        <taxon>Agaricomycetes</taxon>
        <taxon>Agaricomycetidae</taxon>
        <taxon>Agaricales</taxon>
        <taxon>Marasmiineae</taxon>
        <taxon>Physalacriaceae</taxon>
        <taxon>Armillaria</taxon>
    </lineage>
</organism>
<dbReference type="AlphaFoldDB" id="A0A2H3BM43"/>
<dbReference type="Pfam" id="PF14214">
    <property type="entry name" value="Helitron_like_N"/>
    <property type="match status" value="1"/>
</dbReference>
<dbReference type="EMBL" id="KZ293423">
    <property type="protein sequence ID" value="PBK71939.1"/>
    <property type="molecule type" value="Genomic_DNA"/>
</dbReference>
<evidence type="ECO:0000259" key="2">
    <source>
        <dbReference type="Pfam" id="PF14214"/>
    </source>
</evidence>
<gene>
    <name evidence="4" type="ORF">ARMSODRAFT_973480</name>
</gene>
<dbReference type="InterPro" id="IPR025476">
    <property type="entry name" value="Helitron_helicase-like"/>
</dbReference>
<feature type="domain" description="DUF6570" evidence="3">
    <location>
        <begin position="1"/>
        <end position="123"/>
    </location>
</feature>
<name>A0A2H3BM43_9AGAR</name>
<evidence type="ECO:0000259" key="3">
    <source>
        <dbReference type="Pfam" id="PF20209"/>
    </source>
</evidence>
<dbReference type="Pfam" id="PF20209">
    <property type="entry name" value="DUF6570"/>
    <property type="match status" value="1"/>
</dbReference>
<dbReference type="STRING" id="1076256.A0A2H3BM43"/>
<dbReference type="Proteomes" id="UP000218334">
    <property type="component" value="Unassembled WGS sequence"/>
</dbReference>
<accession>A0A2H3BM43</accession>
<feature type="domain" description="Helitron helicase-like" evidence="2">
    <location>
        <begin position="274"/>
        <end position="500"/>
    </location>
</feature>
<keyword evidence="5" id="KW-1185">Reference proteome</keyword>
<protein>
    <submittedName>
        <fullName evidence="4">Uncharacterized protein</fullName>
    </submittedName>
</protein>
<reference evidence="5" key="1">
    <citation type="journal article" date="2017" name="Nat. Ecol. Evol.">
        <title>Genome expansion and lineage-specific genetic innovations in the forest pathogenic fungi Armillaria.</title>
        <authorList>
            <person name="Sipos G."/>
            <person name="Prasanna A.N."/>
            <person name="Walter M.C."/>
            <person name="O'Connor E."/>
            <person name="Balint B."/>
            <person name="Krizsan K."/>
            <person name="Kiss B."/>
            <person name="Hess J."/>
            <person name="Varga T."/>
            <person name="Slot J."/>
            <person name="Riley R."/>
            <person name="Boka B."/>
            <person name="Rigling D."/>
            <person name="Barry K."/>
            <person name="Lee J."/>
            <person name="Mihaltcheva S."/>
            <person name="LaButti K."/>
            <person name="Lipzen A."/>
            <person name="Waldron R."/>
            <person name="Moloney N.M."/>
            <person name="Sperisen C."/>
            <person name="Kredics L."/>
            <person name="Vagvoelgyi C."/>
            <person name="Patrignani A."/>
            <person name="Fitzpatrick D."/>
            <person name="Nagy I."/>
            <person name="Doyle S."/>
            <person name="Anderson J.B."/>
            <person name="Grigoriev I.V."/>
            <person name="Gueldener U."/>
            <person name="Muensterkoetter M."/>
            <person name="Nagy L.G."/>
        </authorList>
    </citation>
    <scope>NUCLEOTIDE SEQUENCE [LARGE SCALE GENOMIC DNA]</scope>
    <source>
        <strain evidence="5">28-4</strain>
    </source>
</reference>
<feature type="region of interest" description="Disordered" evidence="1">
    <location>
        <begin position="736"/>
        <end position="757"/>
    </location>
</feature>
<feature type="region of interest" description="Disordered" evidence="1">
    <location>
        <begin position="809"/>
        <end position="848"/>
    </location>
</feature>
<evidence type="ECO:0000256" key="1">
    <source>
        <dbReference type="SAM" id="MobiDB-lite"/>
    </source>
</evidence>